<evidence type="ECO:0000313" key="2">
    <source>
        <dbReference type="EMBL" id="GFU17394.1"/>
    </source>
</evidence>
<dbReference type="EMBL" id="BMAW01126575">
    <property type="protein sequence ID" value="GFU17394.1"/>
    <property type="molecule type" value="Genomic_DNA"/>
</dbReference>
<proteinExistence type="predicted"/>
<keyword evidence="3" id="KW-1185">Reference proteome</keyword>
<organism evidence="2 3">
    <name type="scientific">Nephila pilipes</name>
    <name type="common">Giant wood spider</name>
    <name type="synonym">Nephila maculata</name>
    <dbReference type="NCBI Taxonomy" id="299642"/>
    <lineage>
        <taxon>Eukaryota</taxon>
        <taxon>Metazoa</taxon>
        <taxon>Ecdysozoa</taxon>
        <taxon>Arthropoda</taxon>
        <taxon>Chelicerata</taxon>
        <taxon>Arachnida</taxon>
        <taxon>Araneae</taxon>
        <taxon>Araneomorphae</taxon>
        <taxon>Entelegynae</taxon>
        <taxon>Araneoidea</taxon>
        <taxon>Nephilidae</taxon>
        <taxon>Nephila</taxon>
    </lineage>
</organism>
<feature type="region of interest" description="Disordered" evidence="1">
    <location>
        <begin position="985"/>
        <end position="1014"/>
    </location>
</feature>
<name>A0A8X6QBC9_NEPPI</name>
<gene>
    <name evidence="2" type="primary">NCL1_24648</name>
    <name evidence="2" type="ORF">NPIL_420901</name>
</gene>
<dbReference type="Proteomes" id="UP000887013">
    <property type="component" value="Unassembled WGS sequence"/>
</dbReference>
<dbReference type="OrthoDB" id="6425644at2759"/>
<accession>A0A8X6QBC9</accession>
<reference evidence="2" key="1">
    <citation type="submission" date="2020-08" db="EMBL/GenBank/DDBJ databases">
        <title>Multicomponent nature underlies the extraordinary mechanical properties of spider dragline silk.</title>
        <authorList>
            <person name="Kono N."/>
            <person name="Nakamura H."/>
            <person name="Mori M."/>
            <person name="Yoshida Y."/>
            <person name="Ohtoshi R."/>
            <person name="Malay A.D."/>
            <person name="Moran D.A.P."/>
            <person name="Tomita M."/>
            <person name="Numata K."/>
            <person name="Arakawa K."/>
        </authorList>
    </citation>
    <scope>NUCLEOTIDE SEQUENCE</scope>
</reference>
<dbReference type="AlphaFoldDB" id="A0A8X6QBC9"/>
<feature type="compositionally biased region" description="Basic and acidic residues" evidence="1">
    <location>
        <begin position="827"/>
        <end position="842"/>
    </location>
</feature>
<feature type="compositionally biased region" description="Polar residues" evidence="1">
    <location>
        <begin position="987"/>
        <end position="1003"/>
    </location>
</feature>
<sequence length="1014" mass="113907">MFENKCFARQYCKIFDENMMNDISLEDSMNASLEASVCIDDAIFSGPITAKEKLVRERFEKRQKEKVKEKSQLMPSFKEEIAKECPEYKMNTPGENKNEIINDSSLYESFSIDETKYDSFEDSLDEGNNIYPKEVNIPQFPPEQVNVNFRKSRNKQIFRGSLCDSLEDIHSLVSNVEKLSISEDIENINILEKNHIYDDSLRNDICFENKNTNSAEQNFDDDSLAILEFEKTFDDSLEEADLLPLLRNGMSDAEISVENLTKENVCVTKNLFETSVEIIYENVRNVGIAEVNCEIIKPSTGDSLSISENMSKDSLDDQLIQQQPHEKAKETAPTSITNDIPDVFTKTEKSKDIDTTKSRNNIEVGLNSKIAPNFLNELNDLINEEPVVMGSALNSNDEILIEDSCSLSSNTEYDSAESKLSFNENILSKANETIVIDDSILINSLSAEENHYNSLEKKFAVAESNDTICIDDSFIVPNDSYVNKETSMSQAIIHCKKEIIFPIKDKETESPEKNNETISDLNDTINIDDSVNVPMKPALNKRKESSSKNISKTQSINDKNHKEDNLKTTLSKNCATSVQNSESILPFSNKVEKVAIANALNSNLNECIQSNVQDASEFKIPKNENEPCKDAFVHVKGLSNETSLKLQVEVAFDNNQGLNIISISAVDQHPQNEQNAVSEINTKKVTVGITNENSNLNNHSEKVKSSRICKINNPVEKNMEKRETHLDVFKPNSEIEYNSKQIRMLPDKKYADVQVEFDMCDAQLLKALDLHNASYNTADNKYLQSRDSIMPLNLCIRNSSKSQERDTPFLKSEGKENIPINYNSSKNLEKEITSSDHSKRSSDISQKAKNKTPKHFNTIVDAKKSGNKTNSATKIPVRKVDSTFPTPVHQKIGKNYNPIYSTEKSAISPIVKSASETDSLSSIKLENTARKLHFCTVRNSISRVPKSSQRPTPKKFQYIESPVAKYIGKSPLKTTHRYDGNVVFGNASKTGKSTAKTPSSTIKGSPKISPMGKV</sequence>
<feature type="compositionally biased region" description="Basic and acidic residues" evidence="1">
    <location>
        <begin position="802"/>
        <end position="816"/>
    </location>
</feature>
<comment type="caution">
    <text evidence="2">The sequence shown here is derived from an EMBL/GenBank/DDBJ whole genome shotgun (WGS) entry which is preliminary data.</text>
</comment>
<protein>
    <submittedName>
        <fullName evidence="2">Uncharacterized protein</fullName>
    </submittedName>
</protein>
<feature type="compositionally biased region" description="Polar residues" evidence="1">
    <location>
        <begin position="547"/>
        <end position="557"/>
    </location>
</feature>
<feature type="region of interest" description="Disordered" evidence="1">
    <location>
        <begin position="538"/>
        <end position="564"/>
    </location>
</feature>
<evidence type="ECO:0000256" key="1">
    <source>
        <dbReference type="SAM" id="MobiDB-lite"/>
    </source>
</evidence>
<feature type="region of interest" description="Disordered" evidence="1">
    <location>
        <begin position="800"/>
        <end position="870"/>
    </location>
</feature>
<evidence type="ECO:0000313" key="3">
    <source>
        <dbReference type="Proteomes" id="UP000887013"/>
    </source>
</evidence>